<sequence length="134" mass="14555">MECVTAISPPVERLEPSGPQAFSTYFNIIHRAASAYQNPGLPSFLHIRTQPSQFTVSGAAPSLRAGIQPTLPPPTPLTLVHISPLLIPVILLRVLVLPLLALSFTPVRVLLFNPLLFVLHLLTHLFLSTFSSSS</sequence>
<organism evidence="2 3">
    <name type="scientific">Dibothriocephalus latus</name>
    <name type="common">Fish tapeworm</name>
    <name type="synonym">Diphyllobothrium latum</name>
    <dbReference type="NCBI Taxonomy" id="60516"/>
    <lineage>
        <taxon>Eukaryota</taxon>
        <taxon>Metazoa</taxon>
        <taxon>Spiralia</taxon>
        <taxon>Lophotrochozoa</taxon>
        <taxon>Platyhelminthes</taxon>
        <taxon>Cestoda</taxon>
        <taxon>Eucestoda</taxon>
        <taxon>Diphyllobothriidea</taxon>
        <taxon>Diphyllobothriidae</taxon>
        <taxon>Dibothriocephalus</taxon>
    </lineage>
</organism>
<keyword evidence="1" id="KW-0812">Transmembrane</keyword>
<evidence type="ECO:0000313" key="3">
    <source>
        <dbReference type="Proteomes" id="UP000281553"/>
    </source>
</evidence>
<dbReference type="EMBL" id="UYRU01074399">
    <property type="protein sequence ID" value="VDN24582.1"/>
    <property type="molecule type" value="Genomic_DNA"/>
</dbReference>
<accession>A0A3P7PXY3</accession>
<keyword evidence="3" id="KW-1185">Reference proteome</keyword>
<protein>
    <submittedName>
        <fullName evidence="2">Uncharacterized protein</fullName>
    </submittedName>
</protein>
<evidence type="ECO:0000256" key="1">
    <source>
        <dbReference type="SAM" id="Phobius"/>
    </source>
</evidence>
<dbReference type="Proteomes" id="UP000281553">
    <property type="component" value="Unassembled WGS sequence"/>
</dbReference>
<name>A0A3P7PXY3_DIBLA</name>
<keyword evidence="1" id="KW-0472">Membrane</keyword>
<reference evidence="2 3" key="1">
    <citation type="submission" date="2018-11" db="EMBL/GenBank/DDBJ databases">
        <authorList>
            <consortium name="Pathogen Informatics"/>
        </authorList>
    </citation>
    <scope>NUCLEOTIDE SEQUENCE [LARGE SCALE GENOMIC DNA]</scope>
</reference>
<proteinExistence type="predicted"/>
<feature type="transmembrane region" description="Helical" evidence="1">
    <location>
        <begin position="109"/>
        <end position="127"/>
    </location>
</feature>
<dbReference type="AlphaFoldDB" id="A0A3P7PXY3"/>
<keyword evidence="1" id="KW-1133">Transmembrane helix</keyword>
<feature type="transmembrane region" description="Helical" evidence="1">
    <location>
        <begin position="79"/>
        <end position="102"/>
    </location>
</feature>
<gene>
    <name evidence="2" type="ORF">DILT_LOCUS14465</name>
</gene>
<evidence type="ECO:0000313" key="2">
    <source>
        <dbReference type="EMBL" id="VDN24582.1"/>
    </source>
</evidence>